<accession>A0AAU9IHQ3</accession>
<evidence type="ECO:0000313" key="12">
    <source>
        <dbReference type="Proteomes" id="UP001162131"/>
    </source>
</evidence>
<gene>
    <name evidence="11" type="ORF">BSTOLATCC_MIC3594</name>
</gene>
<comment type="subcellular location">
    <subcellularLocation>
        <location evidence="1">Membrane</location>
        <topology evidence="1">Multi-pass membrane protein</topology>
    </subcellularLocation>
</comment>
<evidence type="ECO:0000256" key="8">
    <source>
        <dbReference type="PROSITE-ProRule" id="PRU00282"/>
    </source>
</evidence>
<name>A0AAU9IHQ3_9CILI</name>
<evidence type="ECO:0000256" key="2">
    <source>
        <dbReference type="ARBA" id="ARBA00006375"/>
    </source>
</evidence>
<keyword evidence="3 9" id="KW-0813">Transport</keyword>
<evidence type="ECO:0000256" key="9">
    <source>
        <dbReference type="RuleBase" id="RU000488"/>
    </source>
</evidence>
<dbReference type="Proteomes" id="UP001162131">
    <property type="component" value="Unassembled WGS sequence"/>
</dbReference>
<keyword evidence="4 8" id="KW-0812">Transmembrane</keyword>
<comment type="caution">
    <text evidence="11">The sequence shown here is derived from an EMBL/GenBank/DDBJ whole genome shotgun (WGS) entry which is preliminary data.</text>
</comment>
<dbReference type="AlphaFoldDB" id="A0AAU9IHQ3"/>
<protein>
    <recommendedName>
        <fullName evidence="13">Mitochondrial carrier protein</fullName>
    </recommendedName>
</protein>
<evidence type="ECO:0000256" key="3">
    <source>
        <dbReference type="ARBA" id="ARBA00022448"/>
    </source>
</evidence>
<dbReference type="Pfam" id="PF00153">
    <property type="entry name" value="Mito_carr"/>
    <property type="match status" value="3"/>
</dbReference>
<evidence type="ECO:0000256" key="4">
    <source>
        <dbReference type="ARBA" id="ARBA00022692"/>
    </source>
</evidence>
<evidence type="ECO:0000256" key="1">
    <source>
        <dbReference type="ARBA" id="ARBA00004141"/>
    </source>
</evidence>
<feature type="repeat" description="Solcar" evidence="8">
    <location>
        <begin position="191"/>
        <end position="295"/>
    </location>
</feature>
<comment type="similarity">
    <text evidence="2 9">Belongs to the mitochondrial carrier (TC 2.A.29) family.</text>
</comment>
<dbReference type="InterPro" id="IPR044712">
    <property type="entry name" value="SLC25A32-like"/>
</dbReference>
<evidence type="ECO:0000256" key="10">
    <source>
        <dbReference type="SAM" id="Phobius"/>
    </source>
</evidence>
<dbReference type="EMBL" id="CAJZBQ010000004">
    <property type="protein sequence ID" value="CAG9311304.1"/>
    <property type="molecule type" value="Genomic_DNA"/>
</dbReference>
<evidence type="ECO:0000256" key="5">
    <source>
        <dbReference type="ARBA" id="ARBA00022737"/>
    </source>
</evidence>
<feature type="transmembrane region" description="Helical" evidence="10">
    <location>
        <begin position="162"/>
        <end position="180"/>
    </location>
</feature>
<dbReference type="PROSITE" id="PS50920">
    <property type="entry name" value="SOLCAR"/>
    <property type="match status" value="3"/>
</dbReference>
<dbReference type="Gene3D" id="1.50.40.10">
    <property type="entry name" value="Mitochondrial carrier domain"/>
    <property type="match status" value="2"/>
</dbReference>
<sequence>MESTSSKSGIAAFFASWSNIVFFPLEKVKYHMTVSSPYSKNYIPYYKNSVEAFKSLSSQGIKQLYRGWHFQIISSISWSVYFYIYESMKRLSRKYNIVKHTEFEKFSIAALSSFISNFVLNPITVVKTRALLIRNSEHWVSDTIDSTVKTWKLEGIKGFWRGYWIGNLLGLNGAFTVYFYELFKNILNADNDYRKISLAGGLSKLAASSMIFPVNLIKIRIQQEQHIDNILLKAKNIDKASPNSNILYYGLRDCISDVWNTGGFRGFYRGLGITLVRVIPAQALFFTVYEFILHTLA</sequence>
<organism evidence="11 12">
    <name type="scientific">Blepharisma stoltei</name>
    <dbReference type="NCBI Taxonomy" id="1481888"/>
    <lineage>
        <taxon>Eukaryota</taxon>
        <taxon>Sar</taxon>
        <taxon>Alveolata</taxon>
        <taxon>Ciliophora</taxon>
        <taxon>Postciliodesmatophora</taxon>
        <taxon>Heterotrichea</taxon>
        <taxon>Heterotrichida</taxon>
        <taxon>Blepharismidae</taxon>
        <taxon>Blepharisma</taxon>
    </lineage>
</organism>
<keyword evidence="5" id="KW-0677">Repeat</keyword>
<evidence type="ECO:0000256" key="6">
    <source>
        <dbReference type="ARBA" id="ARBA00022989"/>
    </source>
</evidence>
<dbReference type="GO" id="GO:0055085">
    <property type="term" value="P:transmembrane transport"/>
    <property type="evidence" value="ECO:0007669"/>
    <property type="project" value="InterPro"/>
</dbReference>
<keyword evidence="7 8" id="KW-0472">Membrane</keyword>
<dbReference type="InterPro" id="IPR023395">
    <property type="entry name" value="MCP_dom_sf"/>
</dbReference>
<dbReference type="SUPFAM" id="SSF103506">
    <property type="entry name" value="Mitochondrial carrier"/>
    <property type="match status" value="1"/>
</dbReference>
<reference evidence="11" key="1">
    <citation type="submission" date="2021-09" db="EMBL/GenBank/DDBJ databases">
        <authorList>
            <consortium name="AG Swart"/>
            <person name="Singh M."/>
            <person name="Singh A."/>
            <person name="Seah K."/>
            <person name="Emmerich C."/>
        </authorList>
    </citation>
    <scope>NUCLEOTIDE SEQUENCE</scope>
    <source>
        <strain evidence="11">ATCC30299</strain>
    </source>
</reference>
<keyword evidence="6 10" id="KW-1133">Transmembrane helix</keyword>
<evidence type="ECO:0000313" key="11">
    <source>
        <dbReference type="EMBL" id="CAG9311304.1"/>
    </source>
</evidence>
<keyword evidence="12" id="KW-1185">Reference proteome</keyword>
<evidence type="ECO:0008006" key="13">
    <source>
        <dbReference type="Google" id="ProtNLM"/>
    </source>
</evidence>
<feature type="repeat" description="Solcar" evidence="8">
    <location>
        <begin position="100"/>
        <end position="186"/>
    </location>
</feature>
<evidence type="ECO:0000256" key="7">
    <source>
        <dbReference type="ARBA" id="ARBA00023136"/>
    </source>
</evidence>
<dbReference type="GO" id="GO:0016020">
    <property type="term" value="C:membrane"/>
    <property type="evidence" value="ECO:0007669"/>
    <property type="project" value="UniProtKB-SubCell"/>
</dbReference>
<feature type="transmembrane region" description="Helical" evidence="10">
    <location>
        <begin position="68"/>
        <end position="85"/>
    </location>
</feature>
<feature type="repeat" description="Solcar" evidence="8">
    <location>
        <begin position="3"/>
        <end position="91"/>
    </location>
</feature>
<proteinExistence type="inferred from homology"/>
<dbReference type="InterPro" id="IPR018108">
    <property type="entry name" value="MCP_transmembrane"/>
</dbReference>
<dbReference type="PANTHER" id="PTHR45683">
    <property type="entry name" value="MITOCHONDRIAL NICOTINAMIDE ADENINE DINUCLEOTIDE TRANSPORTER 1-RELATED-RELATED"/>
    <property type="match status" value="1"/>
</dbReference>
<dbReference type="GO" id="GO:0006862">
    <property type="term" value="P:nucleotide transport"/>
    <property type="evidence" value="ECO:0007669"/>
    <property type="project" value="InterPro"/>
</dbReference>